<comment type="caution">
    <text evidence="2">The sequence shown here is derived from an EMBL/GenBank/DDBJ whole genome shotgun (WGS) entry which is preliminary data.</text>
</comment>
<evidence type="ECO:0000256" key="1">
    <source>
        <dbReference type="SAM" id="Coils"/>
    </source>
</evidence>
<dbReference type="EMBL" id="CAXAMN010022074">
    <property type="protein sequence ID" value="CAK9066180.1"/>
    <property type="molecule type" value="Genomic_DNA"/>
</dbReference>
<organism evidence="2 3">
    <name type="scientific">Durusdinium trenchii</name>
    <dbReference type="NCBI Taxonomy" id="1381693"/>
    <lineage>
        <taxon>Eukaryota</taxon>
        <taxon>Sar</taxon>
        <taxon>Alveolata</taxon>
        <taxon>Dinophyceae</taxon>
        <taxon>Suessiales</taxon>
        <taxon>Symbiodiniaceae</taxon>
        <taxon>Durusdinium</taxon>
    </lineage>
</organism>
<evidence type="ECO:0000313" key="3">
    <source>
        <dbReference type="Proteomes" id="UP001642484"/>
    </source>
</evidence>
<proteinExistence type="predicted"/>
<keyword evidence="1" id="KW-0175">Coiled coil</keyword>
<name>A0ABP0NQV8_9DINO</name>
<accession>A0ABP0NQV8</accession>
<sequence length="131" mass="15434">MVKNEKKLSTTGFLEREQRYIKEIRQAEEALQRVISEKEFSQKELAAKTISLNQLNEQSTAEVRESVVSQEKGAAEEQQLRKELRELQVEKKDLQDRLALNIKDLELLEQENERLRQHVKSFQRDVNEILA</sequence>
<keyword evidence="3" id="KW-1185">Reference proteome</keyword>
<evidence type="ECO:0000313" key="2">
    <source>
        <dbReference type="EMBL" id="CAK9066180.1"/>
    </source>
</evidence>
<gene>
    <name evidence="2" type="ORF">CCMP2556_LOCUS32494</name>
</gene>
<feature type="coiled-coil region" evidence="1">
    <location>
        <begin position="17"/>
        <end position="125"/>
    </location>
</feature>
<protein>
    <submittedName>
        <fullName evidence="2">Uncharacterized protein</fullName>
    </submittedName>
</protein>
<dbReference type="Proteomes" id="UP001642484">
    <property type="component" value="Unassembled WGS sequence"/>
</dbReference>
<reference evidence="2 3" key="1">
    <citation type="submission" date="2024-02" db="EMBL/GenBank/DDBJ databases">
        <authorList>
            <person name="Chen Y."/>
            <person name="Shah S."/>
            <person name="Dougan E. K."/>
            <person name="Thang M."/>
            <person name="Chan C."/>
        </authorList>
    </citation>
    <scope>NUCLEOTIDE SEQUENCE [LARGE SCALE GENOMIC DNA]</scope>
</reference>